<evidence type="ECO:0000313" key="2">
    <source>
        <dbReference type="Proteomes" id="UP000065641"/>
    </source>
</evidence>
<evidence type="ECO:0000313" key="1">
    <source>
        <dbReference type="EMBL" id="ALO45644.1"/>
    </source>
</evidence>
<name>A0A0S2KBD1_9GAMM</name>
<dbReference type="AlphaFoldDB" id="A0A0S2KBD1"/>
<dbReference type="KEGG" id="pspi:PS2015_975"/>
<dbReference type="RefSeq" id="WP_156412659.1">
    <property type="nucleotide sequence ID" value="NZ_CP013189.1"/>
</dbReference>
<reference evidence="1 2" key="1">
    <citation type="submission" date="2015-11" db="EMBL/GenBank/DDBJ databases">
        <authorList>
            <person name="Zhang Y."/>
            <person name="Guo Z."/>
        </authorList>
    </citation>
    <scope>NUCLEOTIDE SEQUENCE [LARGE SCALE GENOMIC DNA]</scope>
    <source>
        <strain evidence="1 2">KCTC 32221</strain>
    </source>
</reference>
<proteinExistence type="predicted"/>
<organism evidence="1 2">
    <name type="scientific">Pseudohongiella spirulinae</name>
    <dbReference type="NCBI Taxonomy" id="1249552"/>
    <lineage>
        <taxon>Bacteria</taxon>
        <taxon>Pseudomonadati</taxon>
        <taxon>Pseudomonadota</taxon>
        <taxon>Gammaproteobacteria</taxon>
        <taxon>Pseudomonadales</taxon>
        <taxon>Pseudohongiellaceae</taxon>
        <taxon>Pseudohongiella</taxon>
    </lineage>
</organism>
<dbReference type="EMBL" id="CP013189">
    <property type="protein sequence ID" value="ALO45644.1"/>
    <property type="molecule type" value="Genomic_DNA"/>
</dbReference>
<accession>A0A0S2KBD1</accession>
<protein>
    <submittedName>
        <fullName evidence="1">Uncharacterized protein</fullName>
    </submittedName>
</protein>
<gene>
    <name evidence="1" type="ORF">PS2015_975</name>
</gene>
<dbReference type="Proteomes" id="UP000065641">
    <property type="component" value="Chromosome"/>
</dbReference>
<dbReference type="STRING" id="1249552.PS2015_975"/>
<keyword evidence="2" id="KW-1185">Reference proteome</keyword>
<sequence>MTYWLLVVNDGAAAFRVCAEHRRTDVSQTRFLLNNSPQVLPVNGITVTIGSVWFGLE</sequence>